<keyword evidence="8" id="KW-0464">Manganese</keyword>
<evidence type="ECO:0000256" key="7">
    <source>
        <dbReference type="ARBA" id="ARBA00049972"/>
    </source>
</evidence>
<keyword evidence="11" id="KW-1185">Reference proteome</keyword>
<evidence type="ECO:0000313" key="10">
    <source>
        <dbReference type="EMBL" id="SDR67742.1"/>
    </source>
</evidence>
<dbReference type="STRING" id="684552.SAMN04489719_0320"/>
<comment type="cofactor">
    <cofactor evidence="8">
        <name>Mn(2+)</name>
        <dbReference type="ChEBI" id="CHEBI:29035"/>
    </cofactor>
    <text evidence="8">Binds 2 manganese ions per subunit.</text>
</comment>
<name>A0A1H1L0E9_9MICO</name>
<evidence type="ECO:0000256" key="6">
    <source>
        <dbReference type="ARBA" id="ARBA00022801"/>
    </source>
</evidence>
<dbReference type="InterPro" id="IPR011356">
    <property type="entry name" value="Leucine_aapep/pepB"/>
</dbReference>
<dbReference type="HAMAP" id="MF_00181">
    <property type="entry name" value="Cytosol_peptidase_M17"/>
    <property type="match status" value="1"/>
</dbReference>
<dbReference type="Gene3D" id="3.40.220.10">
    <property type="entry name" value="Leucine Aminopeptidase, subunit E, domain 1"/>
    <property type="match status" value="1"/>
</dbReference>
<dbReference type="InterPro" id="IPR000819">
    <property type="entry name" value="Peptidase_M17_C"/>
</dbReference>
<accession>A0A1H1L0E9</accession>
<evidence type="ECO:0000256" key="3">
    <source>
        <dbReference type="ARBA" id="ARBA00009528"/>
    </source>
</evidence>
<dbReference type="SUPFAM" id="SSF53187">
    <property type="entry name" value="Zn-dependent exopeptidases"/>
    <property type="match status" value="1"/>
</dbReference>
<dbReference type="GO" id="GO:0030145">
    <property type="term" value="F:manganese ion binding"/>
    <property type="evidence" value="ECO:0007669"/>
    <property type="project" value="UniProtKB-UniRule"/>
</dbReference>
<dbReference type="InterPro" id="IPR043472">
    <property type="entry name" value="Macro_dom-like"/>
</dbReference>
<dbReference type="Pfam" id="PF00883">
    <property type="entry name" value="Peptidase_M17"/>
    <property type="match status" value="1"/>
</dbReference>
<dbReference type="InterPro" id="IPR008283">
    <property type="entry name" value="Peptidase_M17_N"/>
</dbReference>
<dbReference type="Proteomes" id="UP000199649">
    <property type="component" value="Chromosome I"/>
</dbReference>
<dbReference type="CDD" id="cd00433">
    <property type="entry name" value="Peptidase_M17"/>
    <property type="match status" value="1"/>
</dbReference>
<evidence type="ECO:0000256" key="1">
    <source>
        <dbReference type="ARBA" id="ARBA00000135"/>
    </source>
</evidence>
<evidence type="ECO:0000259" key="9">
    <source>
        <dbReference type="PROSITE" id="PS00631"/>
    </source>
</evidence>
<dbReference type="NCBIfam" id="NF002073">
    <property type="entry name" value="PRK00913.1-2"/>
    <property type="match status" value="1"/>
</dbReference>
<feature type="binding site" evidence="8">
    <location>
        <position position="323"/>
    </location>
    <ligand>
        <name>Mn(2+)</name>
        <dbReference type="ChEBI" id="CHEBI:29035"/>
        <label>1</label>
    </ligand>
</feature>
<dbReference type="InterPro" id="IPR023042">
    <property type="entry name" value="Peptidase_M17_leu_NH2_pept"/>
</dbReference>
<comment type="similarity">
    <text evidence="3 8">Belongs to the peptidase M17 family.</text>
</comment>
<comment type="subcellular location">
    <subcellularLocation>
        <location evidence="8">Cytoplasm</location>
    </subcellularLocation>
</comment>
<comment type="function">
    <text evidence="7 8">Presumably involved in the processing and regular turnover of intracellular proteins. Catalyzes the removal of unsubstituted N-terminal amino acids from various peptides.</text>
</comment>
<dbReference type="EC" id="3.4.11.10" evidence="8"/>
<evidence type="ECO:0000256" key="4">
    <source>
        <dbReference type="ARBA" id="ARBA00022438"/>
    </source>
</evidence>
<feature type="binding site" evidence="8">
    <location>
        <position position="325"/>
    </location>
    <ligand>
        <name>Mn(2+)</name>
        <dbReference type="ChEBI" id="CHEBI:29035"/>
        <label>2</label>
    </ligand>
</feature>
<proteinExistence type="inferred from homology"/>
<feature type="active site" evidence="8">
    <location>
        <position position="327"/>
    </location>
</feature>
<dbReference type="Pfam" id="PF02789">
    <property type="entry name" value="Peptidase_M17_N"/>
    <property type="match status" value="1"/>
</dbReference>
<evidence type="ECO:0000313" key="11">
    <source>
        <dbReference type="Proteomes" id="UP000199649"/>
    </source>
</evidence>
<dbReference type="GO" id="GO:0006508">
    <property type="term" value="P:proteolysis"/>
    <property type="evidence" value="ECO:0007669"/>
    <property type="project" value="UniProtKB-KW"/>
</dbReference>
<feature type="domain" description="Cytosol aminopeptidase" evidence="9">
    <location>
        <begin position="321"/>
        <end position="328"/>
    </location>
</feature>
<organism evidence="10 11">
    <name type="scientific">Agrococcus carbonis</name>
    <dbReference type="NCBI Taxonomy" id="684552"/>
    <lineage>
        <taxon>Bacteria</taxon>
        <taxon>Bacillati</taxon>
        <taxon>Actinomycetota</taxon>
        <taxon>Actinomycetes</taxon>
        <taxon>Micrococcales</taxon>
        <taxon>Microbacteriaceae</taxon>
        <taxon>Agrococcus</taxon>
    </lineage>
</organism>
<feature type="binding site" evidence="8">
    <location>
        <position position="246"/>
    </location>
    <ligand>
        <name>Mn(2+)</name>
        <dbReference type="ChEBI" id="CHEBI:29035"/>
        <label>1</label>
    </ligand>
</feature>
<dbReference type="EC" id="3.4.11.1" evidence="8"/>
<dbReference type="OrthoDB" id="9809354at2"/>
<dbReference type="PANTHER" id="PTHR11963">
    <property type="entry name" value="LEUCINE AMINOPEPTIDASE-RELATED"/>
    <property type="match status" value="1"/>
</dbReference>
<dbReference type="PANTHER" id="PTHR11963:SF23">
    <property type="entry name" value="CYTOSOL AMINOPEPTIDASE"/>
    <property type="match status" value="1"/>
</dbReference>
<dbReference type="Gene3D" id="3.40.630.10">
    <property type="entry name" value="Zn peptidases"/>
    <property type="match status" value="1"/>
</dbReference>
<dbReference type="AlphaFoldDB" id="A0A1H1L0E9"/>
<dbReference type="RefSeq" id="WP_092665296.1">
    <property type="nucleotide sequence ID" value="NZ_LT629734.1"/>
</dbReference>
<dbReference type="GO" id="GO:0070006">
    <property type="term" value="F:metalloaminopeptidase activity"/>
    <property type="evidence" value="ECO:0007669"/>
    <property type="project" value="InterPro"/>
</dbReference>
<evidence type="ECO:0000256" key="2">
    <source>
        <dbReference type="ARBA" id="ARBA00000967"/>
    </source>
</evidence>
<feature type="binding site" evidence="8">
    <location>
        <position position="246"/>
    </location>
    <ligand>
        <name>Mn(2+)</name>
        <dbReference type="ChEBI" id="CHEBI:29035"/>
        <label>2</label>
    </ligand>
</feature>
<keyword evidence="5 8" id="KW-0645">Protease</keyword>
<feature type="active site" evidence="8">
    <location>
        <position position="253"/>
    </location>
</feature>
<comment type="catalytic activity">
    <reaction evidence="1 8">
        <text>Release of an N-terminal amino acid, Xaa-|-Yaa-, in which Xaa is preferably Leu, but may be other amino acids including Pro although not Arg or Lys, and Yaa may be Pro. Amino acid amides and methyl esters are also readily hydrolyzed, but rates on arylamides are exceedingly low.</text>
        <dbReference type="EC" id="3.4.11.1"/>
    </reaction>
</comment>
<dbReference type="PROSITE" id="PS00631">
    <property type="entry name" value="CYTOSOL_AP"/>
    <property type="match status" value="1"/>
</dbReference>
<sequence>MPFPALSIIATPEDATAELIVHGVHAGETPSAAGFDPELLADLGITGKREQVTRAVVDGRKVAFVGLGDSASADRLREAAGAAVRALRDVPSLALALPAASAQDVQAVLEGAALGAYRYDAKRKRDEDAPRVCEIAVVAGDAEVSAYAVQSAGVAAQAVWTTRDLANTPPNLLSPVDFADRVVASAADAGLSVVVRDEERLRREGFGGIIGVGQGSSRPPRLVTVEHAPENATRHVVLVGKGITFDSGGLSLKPAASMQHMKYDMTGAATVYAVTVAAAALQLPIRITAHLCLAENLVSSTATRPDDVITMRGGTTVEVTNTDAEGRLVMADGLVLASEAQPDAIIDVATLTGAQVIALGNRVSGVMGNDEAIVDAVLQASREVGEQVWPMPIPEEMRPMLDSEVADLANAKVGNRAGGMLLAAAFLNEFIGERDGSPIPWAHIDIAGPSTNTGTPFGYTPTGATGVVVRGLLRTLSKMSRSAE</sequence>
<feature type="binding site" evidence="8">
    <location>
        <position position="325"/>
    </location>
    <ligand>
        <name>Mn(2+)</name>
        <dbReference type="ChEBI" id="CHEBI:29035"/>
        <label>1</label>
    </ligand>
</feature>
<protein>
    <recommendedName>
        <fullName evidence="8">Probable cytosol aminopeptidase</fullName>
        <ecNumber evidence="8">3.4.11.1</ecNumber>
    </recommendedName>
    <alternativeName>
        <fullName evidence="8">Leucine aminopeptidase</fullName>
        <shortName evidence="8">LAP</shortName>
        <ecNumber evidence="8">3.4.11.10</ecNumber>
    </alternativeName>
    <alternativeName>
        <fullName evidence="8">Leucyl aminopeptidase</fullName>
    </alternativeName>
</protein>
<evidence type="ECO:0000256" key="5">
    <source>
        <dbReference type="ARBA" id="ARBA00022670"/>
    </source>
</evidence>
<reference evidence="11" key="1">
    <citation type="submission" date="2016-10" db="EMBL/GenBank/DDBJ databases">
        <authorList>
            <person name="Varghese N."/>
            <person name="Submissions S."/>
        </authorList>
    </citation>
    <scope>NUCLEOTIDE SEQUENCE [LARGE SCALE GENOMIC DNA]</scope>
    <source>
        <strain evidence="11">DSM 22965</strain>
    </source>
</reference>
<keyword evidence="6 8" id="KW-0378">Hydrolase</keyword>
<keyword evidence="8" id="KW-0479">Metal-binding</keyword>
<keyword evidence="8" id="KW-0963">Cytoplasm</keyword>
<dbReference type="SUPFAM" id="SSF52949">
    <property type="entry name" value="Macro domain-like"/>
    <property type="match status" value="1"/>
</dbReference>
<comment type="catalytic activity">
    <reaction evidence="2 8">
        <text>Release of an N-terminal amino acid, preferentially leucine, but not glutamic or aspartic acids.</text>
        <dbReference type="EC" id="3.4.11.10"/>
    </reaction>
</comment>
<feature type="binding site" evidence="8">
    <location>
        <position position="264"/>
    </location>
    <ligand>
        <name>Mn(2+)</name>
        <dbReference type="ChEBI" id="CHEBI:29035"/>
        <label>2</label>
    </ligand>
</feature>
<dbReference type="PRINTS" id="PR00481">
    <property type="entry name" value="LAMNOPPTDASE"/>
</dbReference>
<gene>
    <name evidence="8" type="primary">pepA</name>
    <name evidence="10" type="ORF">SAMN04489719_0320</name>
</gene>
<dbReference type="GO" id="GO:0005737">
    <property type="term" value="C:cytoplasm"/>
    <property type="evidence" value="ECO:0007669"/>
    <property type="project" value="UniProtKB-SubCell"/>
</dbReference>
<evidence type="ECO:0000256" key="8">
    <source>
        <dbReference type="HAMAP-Rule" id="MF_00181"/>
    </source>
</evidence>
<feature type="binding site" evidence="8">
    <location>
        <position position="241"/>
    </location>
    <ligand>
        <name>Mn(2+)</name>
        <dbReference type="ChEBI" id="CHEBI:29035"/>
        <label>2</label>
    </ligand>
</feature>
<dbReference type="EMBL" id="LT629734">
    <property type="protein sequence ID" value="SDR67742.1"/>
    <property type="molecule type" value="Genomic_DNA"/>
</dbReference>
<keyword evidence="4 8" id="KW-0031">Aminopeptidase</keyword>